<dbReference type="InterPro" id="IPR006620">
    <property type="entry name" value="Pro_4_hyd_alph"/>
</dbReference>
<dbReference type="Pfam" id="PF13640">
    <property type="entry name" value="2OG-FeII_Oxy_3"/>
    <property type="match status" value="1"/>
</dbReference>
<dbReference type="Gene3D" id="2.60.120.620">
    <property type="entry name" value="q2cbj1_9rhob like domain"/>
    <property type="match status" value="1"/>
</dbReference>
<dbReference type="GO" id="GO:0016705">
    <property type="term" value="F:oxidoreductase activity, acting on paired donors, with incorporation or reduction of molecular oxygen"/>
    <property type="evidence" value="ECO:0007669"/>
    <property type="project" value="InterPro"/>
</dbReference>
<dbReference type="GO" id="GO:0005506">
    <property type="term" value="F:iron ion binding"/>
    <property type="evidence" value="ECO:0007669"/>
    <property type="project" value="InterPro"/>
</dbReference>
<feature type="domain" description="Fe2OG dioxygenase" evidence="7">
    <location>
        <begin position="454"/>
        <end position="570"/>
    </location>
</feature>
<dbReference type="InterPro" id="IPR051559">
    <property type="entry name" value="HIF_prolyl_hydroxylases"/>
</dbReference>
<accession>A0A2T1GFV9</accession>
<dbReference type="GO" id="GO:0051213">
    <property type="term" value="F:dioxygenase activity"/>
    <property type="evidence" value="ECO:0007669"/>
    <property type="project" value="UniProtKB-KW"/>
</dbReference>
<evidence type="ECO:0000313" key="8">
    <source>
        <dbReference type="EMBL" id="PSB56448.1"/>
    </source>
</evidence>
<dbReference type="OrthoDB" id="8926796at2"/>
<evidence type="ECO:0000256" key="4">
    <source>
        <dbReference type="ARBA" id="ARBA00022964"/>
    </source>
</evidence>
<evidence type="ECO:0000256" key="1">
    <source>
        <dbReference type="ARBA" id="ARBA00001961"/>
    </source>
</evidence>
<dbReference type="InterPro" id="IPR005123">
    <property type="entry name" value="Oxoglu/Fe-dep_dioxygenase_dom"/>
</dbReference>
<evidence type="ECO:0000256" key="3">
    <source>
        <dbReference type="ARBA" id="ARBA00022896"/>
    </source>
</evidence>
<name>A0A2T1GFV9_9CYAN</name>
<dbReference type="Proteomes" id="UP000238937">
    <property type="component" value="Unassembled WGS sequence"/>
</dbReference>
<keyword evidence="6" id="KW-0408">Iron</keyword>
<dbReference type="InterPro" id="IPR044862">
    <property type="entry name" value="Pro_4_hyd_alph_FE2OG_OXY"/>
</dbReference>
<keyword evidence="4" id="KW-0223">Dioxygenase</keyword>
<dbReference type="PANTHER" id="PTHR12907">
    <property type="entry name" value="EGL NINE HOMOLOG-RELATED"/>
    <property type="match status" value="1"/>
</dbReference>
<dbReference type="EMBL" id="PVWO01000125">
    <property type="protein sequence ID" value="PSB56448.1"/>
    <property type="molecule type" value="Genomic_DNA"/>
</dbReference>
<reference evidence="8 9" key="1">
    <citation type="submission" date="2018-03" db="EMBL/GenBank/DDBJ databases">
        <title>The ancient ancestry and fast evolution of plastids.</title>
        <authorList>
            <person name="Moore K.R."/>
            <person name="Magnabosco C."/>
            <person name="Momper L."/>
            <person name="Gold D.A."/>
            <person name="Bosak T."/>
            <person name="Fournier G.P."/>
        </authorList>
    </citation>
    <scope>NUCLEOTIDE SEQUENCE [LARGE SCALE GENOMIC DNA]</scope>
    <source>
        <strain evidence="8 9">CCALA 037</strain>
    </source>
</reference>
<dbReference type="PROSITE" id="PS51471">
    <property type="entry name" value="FE2OG_OXY"/>
    <property type="match status" value="1"/>
</dbReference>
<dbReference type="RefSeq" id="WP_106304561.1">
    <property type="nucleotide sequence ID" value="NZ_PVWO01000125.1"/>
</dbReference>
<organism evidence="8 9">
    <name type="scientific">Chamaesiphon polymorphus CCALA 037</name>
    <dbReference type="NCBI Taxonomy" id="2107692"/>
    <lineage>
        <taxon>Bacteria</taxon>
        <taxon>Bacillati</taxon>
        <taxon>Cyanobacteriota</taxon>
        <taxon>Cyanophyceae</taxon>
        <taxon>Gomontiellales</taxon>
        <taxon>Chamaesiphonaceae</taxon>
        <taxon>Chamaesiphon</taxon>
    </lineage>
</organism>
<evidence type="ECO:0000256" key="5">
    <source>
        <dbReference type="ARBA" id="ARBA00023002"/>
    </source>
</evidence>
<dbReference type="SMART" id="SM00702">
    <property type="entry name" value="P4Hc"/>
    <property type="match status" value="1"/>
</dbReference>
<keyword evidence="5" id="KW-0560">Oxidoreductase</keyword>
<protein>
    <recommendedName>
        <fullName evidence="7">Fe2OG dioxygenase domain-containing protein</fullName>
    </recommendedName>
</protein>
<dbReference type="AlphaFoldDB" id="A0A2T1GFV9"/>
<gene>
    <name evidence="8" type="ORF">C7B77_11825</name>
</gene>
<comment type="caution">
    <text evidence="8">The sequence shown here is derived from an EMBL/GenBank/DDBJ whole genome shotgun (WGS) entry which is preliminary data.</text>
</comment>
<comment type="cofactor">
    <cofactor evidence="1">
        <name>L-ascorbate</name>
        <dbReference type="ChEBI" id="CHEBI:38290"/>
    </cofactor>
</comment>
<sequence>MSHSFLTDYIKLVRSYTSPSLISEETWNKINNVAEFLPNKITSFFGFECPLGIAAAQSDFLICADDTAGTGREILADETQFPTALLSDPVWQQVTQFGREWQNETSILSQKIHNVWLEFDLDGTEQNLPVPSCFFGSEPIYAATSPYANPATPAYRWVSESALKLLLNDRLPERVEAKLFQCFDCLPPEAYVFQIGLMLARNIKDAVRVCIRGIDPGQIGEYLQQIGWPGSLDILQEFVSELAGFVERIDLDIDISDRILPKIGFECYFSKQPKLEPRWQIFLDYLVTNNLCLPQKQAGLLTYPGFLRESAAPKDWPSYLSRSAQLLENNAEAVFFRKIHHIKIVYQDDRPQLAKAYLAMGYRLMTSEFVDRWRKFTNASVQIDNFIEPEVHDRLLKFVRDSQAQFIPSEIGIDNTALAIHRRSLVLESFPEFETILNQKIAAILPDIFSKLGLPDFPIAHLETQLTAHNDGDYYRVHNDSGTTESSDRILTYVYYFYREPKAFNDGELRIYETNLNTQIHYADSFQTIEPRNNSIVFFPSAYMHEVLKINCPSQAFADSRFTMNGWVWRKKSSSV</sequence>
<evidence type="ECO:0000256" key="2">
    <source>
        <dbReference type="ARBA" id="ARBA00022723"/>
    </source>
</evidence>
<evidence type="ECO:0000313" key="9">
    <source>
        <dbReference type="Proteomes" id="UP000238937"/>
    </source>
</evidence>
<dbReference type="PANTHER" id="PTHR12907:SF26">
    <property type="entry name" value="HIF PROLYL HYDROXYLASE, ISOFORM C"/>
    <property type="match status" value="1"/>
</dbReference>
<dbReference type="GO" id="GO:0031418">
    <property type="term" value="F:L-ascorbic acid binding"/>
    <property type="evidence" value="ECO:0007669"/>
    <property type="project" value="UniProtKB-KW"/>
</dbReference>
<evidence type="ECO:0000259" key="7">
    <source>
        <dbReference type="PROSITE" id="PS51471"/>
    </source>
</evidence>
<proteinExistence type="predicted"/>
<keyword evidence="3" id="KW-0847">Vitamin C</keyword>
<evidence type="ECO:0000256" key="6">
    <source>
        <dbReference type="ARBA" id="ARBA00023004"/>
    </source>
</evidence>
<keyword evidence="9" id="KW-1185">Reference proteome</keyword>
<keyword evidence="2" id="KW-0479">Metal-binding</keyword>